<dbReference type="Proteomes" id="UP000789396">
    <property type="component" value="Unassembled WGS sequence"/>
</dbReference>
<protein>
    <submittedName>
        <fullName evidence="4">7263_t:CDS:1</fullName>
    </submittedName>
</protein>
<dbReference type="PROSITE" id="PS50005">
    <property type="entry name" value="TPR"/>
    <property type="match status" value="2"/>
</dbReference>
<evidence type="ECO:0000313" key="4">
    <source>
        <dbReference type="EMBL" id="CAG8715871.1"/>
    </source>
</evidence>
<dbReference type="InterPro" id="IPR050498">
    <property type="entry name" value="Ycf3"/>
</dbReference>
<accession>A0A9N9I1V9</accession>
<dbReference type="SMART" id="SM00028">
    <property type="entry name" value="TPR"/>
    <property type="match status" value="3"/>
</dbReference>
<evidence type="ECO:0000256" key="1">
    <source>
        <dbReference type="ARBA" id="ARBA00022737"/>
    </source>
</evidence>
<evidence type="ECO:0000313" key="5">
    <source>
        <dbReference type="Proteomes" id="UP000789396"/>
    </source>
</evidence>
<dbReference type="Gene3D" id="1.25.40.10">
    <property type="entry name" value="Tetratricopeptide repeat domain"/>
    <property type="match status" value="2"/>
</dbReference>
<dbReference type="AlphaFoldDB" id="A0A9N9I1V9"/>
<gene>
    <name evidence="4" type="ORF">RFULGI_LOCUS11147</name>
</gene>
<dbReference type="InterPro" id="IPR011990">
    <property type="entry name" value="TPR-like_helical_dom_sf"/>
</dbReference>
<dbReference type="PANTHER" id="PTHR44858:SF1">
    <property type="entry name" value="UDP-N-ACETYLGLUCOSAMINE--PEPTIDE N-ACETYLGLUCOSAMINYLTRANSFERASE SPINDLY-RELATED"/>
    <property type="match status" value="1"/>
</dbReference>
<dbReference type="EMBL" id="CAJVPZ010023504">
    <property type="protein sequence ID" value="CAG8715871.1"/>
    <property type="molecule type" value="Genomic_DNA"/>
</dbReference>
<proteinExistence type="predicted"/>
<keyword evidence="1" id="KW-0677">Repeat</keyword>
<dbReference type="PANTHER" id="PTHR44858">
    <property type="entry name" value="TETRATRICOPEPTIDE REPEAT PROTEIN 6"/>
    <property type="match status" value="1"/>
</dbReference>
<feature type="repeat" description="TPR" evidence="3">
    <location>
        <begin position="93"/>
        <end position="126"/>
    </location>
</feature>
<dbReference type="InterPro" id="IPR019734">
    <property type="entry name" value="TPR_rpt"/>
</dbReference>
<organism evidence="4 5">
    <name type="scientific">Racocetra fulgida</name>
    <dbReference type="NCBI Taxonomy" id="60492"/>
    <lineage>
        <taxon>Eukaryota</taxon>
        <taxon>Fungi</taxon>
        <taxon>Fungi incertae sedis</taxon>
        <taxon>Mucoromycota</taxon>
        <taxon>Glomeromycotina</taxon>
        <taxon>Glomeromycetes</taxon>
        <taxon>Diversisporales</taxon>
        <taxon>Gigasporaceae</taxon>
        <taxon>Racocetra</taxon>
    </lineage>
</organism>
<dbReference type="OrthoDB" id="1926212at2759"/>
<reference evidence="4" key="1">
    <citation type="submission" date="2021-06" db="EMBL/GenBank/DDBJ databases">
        <authorList>
            <person name="Kallberg Y."/>
            <person name="Tangrot J."/>
            <person name="Rosling A."/>
        </authorList>
    </citation>
    <scope>NUCLEOTIDE SEQUENCE</scope>
    <source>
        <strain evidence="4">IN212</strain>
    </source>
</reference>
<dbReference type="Pfam" id="PF13181">
    <property type="entry name" value="TPR_8"/>
    <property type="match status" value="1"/>
</dbReference>
<evidence type="ECO:0000256" key="2">
    <source>
        <dbReference type="ARBA" id="ARBA00022803"/>
    </source>
</evidence>
<name>A0A9N9I1V9_9GLOM</name>
<dbReference type="Pfam" id="PF00515">
    <property type="entry name" value="TPR_1"/>
    <property type="match status" value="1"/>
</dbReference>
<sequence>MSALQDLNKVLESLPDWGYPLSLRGAVYRALKSNTKAILDLDRALENIRDRAFNIDHETKALCNRGAVYNTLGKYNEALADLNKVLLRDPSNVVALCERSIVYDALGKKEKALLDIDKAVTLDPGNEVAINQQKKLKS</sequence>
<evidence type="ECO:0000256" key="3">
    <source>
        <dbReference type="PROSITE-ProRule" id="PRU00339"/>
    </source>
</evidence>
<keyword evidence="5" id="KW-1185">Reference proteome</keyword>
<keyword evidence="2 3" id="KW-0802">TPR repeat</keyword>
<comment type="caution">
    <text evidence="4">The sequence shown here is derived from an EMBL/GenBank/DDBJ whole genome shotgun (WGS) entry which is preliminary data.</text>
</comment>
<dbReference type="SUPFAM" id="SSF48452">
    <property type="entry name" value="TPR-like"/>
    <property type="match status" value="1"/>
</dbReference>
<feature type="repeat" description="TPR" evidence="3">
    <location>
        <begin position="59"/>
        <end position="92"/>
    </location>
</feature>